<accession>A0A1G9QS31</accession>
<feature type="domain" description="NAD(P)-binding" evidence="1">
    <location>
        <begin position="11"/>
        <end position="192"/>
    </location>
</feature>
<reference evidence="2 3" key="1">
    <citation type="submission" date="2016-10" db="EMBL/GenBank/DDBJ databases">
        <authorList>
            <person name="de Groot N.N."/>
        </authorList>
    </citation>
    <scope>NUCLEOTIDE SEQUENCE [LARGE SCALE GENOMIC DNA]</scope>
    <source>
        <strain evidence="2 3">CGMCC 4.5681</strain>
    </source>
</reference>
<keyword evidence="3" id="KW-1185">Reference proteome</keyword>
<dbReference type="InterPro" id="IPR016040">
    <property type="entry name" value="NAD(P)-bd_dom"/>
</dbReference>
<evidence type="ECO:0000313" key="2">
    <source>
        <dbReference type="EMBL" id="SDM13828.1"/>
    </source>
</evidence>
<dbReference type="PANTHER" id="PTHR43162:SF1">
    <property type="entry name" value="PRESTALK A DIFFERENTIATION PROTEIN A"/>
    <property type="match status" value="1"/>
</dbReference>
<organism evidence="2 3">
    <name type="scientific">Nonomuraea maritima</name>
    <dbReference type="NCBI Taxonomy" id="683260"/>
    <lineage>
        <taxon>Bacteria</taxon>
        <taxon>Bacillati</taxon>
        <taxon>Actinomycetota</taxon>
        <taxon>Actinomycetes</taxon>
        <taxon>Streptosporangiales</taxon>
        <taxon>Streptosporangiaceae</taxon>
        <taxon>Nonomuraea</taxon>
    </lineage>
</organism>
<dbReference type="Gene3D" id="3.90.25.10">
    <property type="entry name" value="UDP-galactose 4-epimerase, domain 1"/>
    <property type="match status" value="1"/>
</dbReference>
<evidence type="ECO:0000313" key="3">
    <source>
        <dbReference type="Proteomes" id="UP000198683"/>
    </source>
</evidence>
<protein>
    <submittedName>
        <fullName evidence="2">Uncharacterized conserved protein YbjT, contains NAD(P)-binding and DUF2867 domains</fullName>
    </submittedName>
</protein>
<dbReference type="InterPro" id="IPR036291">
    <property type="entry name" value="NAD(P)-bd_dom_sf"/>
</dbReference>
<dbReference type="AlphaFoldDB" id="A0A1G9QS31"/>
<dbReference type="STRING" id="683260.SAMN05421874_14041"/>
<dbReference type="Gene3D" id="3.40.50.720">
    <property type="entry name" value="NAD(P)-binding Rossmann-like Domain"/>
    <property type="match status" value="1"/>
</dbReference>
<name>A0A1G9QS31_9ACTN</name>
<evidence type="ECO:0000259" key="1">
    <source>
        <dbReference type="Pfam" id="PF13460"/>
    </source>
</evidence>
<dbReference type="PANTHER" id="PTHR43162">
    <property type="match status" value="1"/>
</dbReference>
<proteinExistence type="predicted"/>
<dbReference type="InterPro" id="IPR051604">
    <property type="entry name" value="Ergot_Alk_Oxidoreductase"/>
</dbReference>
<dbReference type="OrthoDB" id="4457504at2"/>
<dbReference type="Pfam" id="PF13460">
    <property type="entry name" value="NAD_binding_10"/>
    <property type="match status" value="1"/>
</dbReference>
<dbReference type="SUPFAM" id="SSF51735">
    <property type="entry name" value="NAD(P)-binding Rossmann-fold domains"/>
    <property type="match status" value="1"/>
</dbReference>
<dbReference type="Proteomes" id="UP000198683">
    <property type="component" value="Unassembled WGS sequence"/>
</dbReference>
<gene>
    <name evidence="2" type="ORF">SAMN05421874_14041</name>
</gene>
<dbReference type="EMBL" id="FNFB01000040">
    <property type="protein sequence ID" value="SDM13828.1"/>
    <property type="molecule type" value="Genomic_DNA"/>
</dbReference>
<dbReference type="RefSeq" id="WP_090773705.1">
    <property type="nucleotide sequence ID" value="NZ_FNFB01000040.1"/>
</dbReference>
<sequence length="296" mass="30743">MTGERTVLVTGATGRVGGQVVAQLAEVGGVRVRALSRDPAAASAALGPRVEVVGGDLTMPGTLAAALDGVDAVFLVFPSVAADGAARESVDMLSRRARRIVYLSAHGVPDEPDQRAEPDGGIIASHAHLEGLIAASASEYTFLRASGFAANTLAWAGQIGRSDVLRWFSPDARRALVHEADLAAVGVRALTEDGHHRMAYHLTGPEQLTQVEQLAAIGDALNRSLRFEEIGAAEAGAELFPGLPGVVVAAIVAGHAAMVAHPEPVTDTVARLTGRPALPFAQWARDHIDDFTKPAG</sequence>